<dbReference type="InterPro" id="IPR013893">
    <property type="entry name" value="RNase_P_Rpp40"/>
</dbReference>
<proteinExistence type="predicted"/>
<dbReference type="EMBL" id="CP031387">
    <property type="protein sequence ID" value="QPG99047.1"/>
    <property type="molecule type" value="Genomic_DNA"/>
</dbReference>
<protein>
    <submittedName>
        <fullName evidence="1">Uncharacterized protein</fullName>
    </submittedName>
</protein>
<dbReference type="AlphaFoldDB" id="A0A7S9KRB3"/>
<accession>A0A7S9KRB3</accession>
<dbReference type="GO" id="GO:0001682">
    <property type="term" value="P:tRNA 5'-leader removal"/>
    <property type="evidence" value="ECO:0007669"/>
    <property type="project" value="InterPro"/>
</dbReference>
<dbReference type="Pfam" id="PF08584">
    <property type="entry name" value="Ribonuc_P_40"/>
    <property type="match status" value="1"/>
</dbReference>
<keyword evidence="2" id="KW-1185">Reference proteome</keyword>
<evidence type="ECO:0000313" key="2">
    <source>
        <dbReference type="Proteomes" id="UP000594364"/>
    </source>
</evidence>
<sequence length="300" mass="34466">MQLDLIMPLDKFLAIPSELIRSRQQPIYYRMTGSMGQLLHEERLFDLLRTGLSKPTICLLAFNTWADTYIRRRGNNVFSMLHIDVYQVQCKQWYDIFCSPKIPILTQDLRQREKLVRACHSISTEELTWLLCDNTGSSLALDLKNDLNAKECTAEQDFYQGTTSSPSALSASPSSWSEASRKDKEEIGLYLYEWLSLFRLESPRVQSGDKVDTYLSRYQVTSCEHEQVDICKISWSGLIGTNWFQDLIRDVLAVRPAEGWISISASSFCDVGSRPGSELMILRSPTKEGQYLMWRLQCSI</sequence>
<dbReference type="GO" id="GO:0030677">
    <property type="term" value="C:ribonuclease P complex"/>
    <property type="evidence" value="ECO:0007669"/>
    <property type="project" value="InterPro"/>
</dbReference>
<gene>
    <name evidence="1" type="ORF">C2857_000730</name>
</gene>
<reference evidence="1 2" key="1">
    <citation type="journal article" date="2018" name="PLoS Genet.">
        <title>Repeat elements organise 3D genome structure and mediate transcription in the filamentous fungus Epichloe festucae.</title>
        <authorList>
            <person name="Winter D.J."/>
            <person name="Ganley A.R.D."/>
            <person name="Young C.A."/>
            <person name="Liachko I."/>
            <person name="Schardl C.L."/>
            <person name="Dupont P.Y."/>
            <person name="Berry D."/>
            <person name="Ram A."/>
            <person name="Scott B."/>
            <person name="Cox M.P."/>
        </authorList>
    </citation>
    <scope>NUCLEOTIDE SEQUENCE [LARGE SCALE GENOMIC DNA]</scope>
    <source>
        <strain evidence="1 2">Fl1</strain>
    </source>
</reference>
<name>A0A7S9KRB3_EPIFF</name>
<organism evidence="1 2">
    <name type="scientific">Epichloe festucae (strain Fl1)</name>
    <dbReference type="NCBI Taxonomy" id="877507"/>
    <lineage>
        <taxon>Eukaryota</taxon>
        <taxon>Fungi</taxon>
        <taxon>Dikarya</taxon>
        <taxon>Ascomycota</taxon>
        <taxon>Pezizomycotina</taxon>
        <taxon>Sordariomycetes</taxon>
        <taxon>Hypocreomycetidae</taxon>
        <taxon>Hypocreales</taxon>
        <taxon>Clavicipitaceae</taxon>
        <taxon>Epichloe</taxon>
    </lineage>
</organism>
<evidence type="ECO:0000313" key="1">
    <source>
        <dbReference type="EMBL" id="QPG99047.1"/>
    </source>
</evidence>
<dbReference type="OrthoDB" id="63112at2759"/>
<dbReference type="Proteomes" id="UP000594364">
    <property type="component" value="Chromosome 3"/>
</dbReference>